<keyword evidence="3 4" id="KW-0472">Membrane</keyword>
<comment type="subcellular location">
    <subcellularLocation>
        <location evidence="4">Membrane</location>
        <topology evidence="4">Multi-pass membrane protein</topology>
    </subcellularLocation>
</comment>
<gene>
    <name evidence="5" type="ORF">GNLVRS02_ARAD1C44748g</name>
</gene>
<keyword evidence="4" id="KW-0406">Ion transport</keyword>
<protein>
    <recommendedName>
        <fullName evidence="4">Copper transport protein</fullName>
    </recommendedName>
</protein>
<keyword evidence="4" id="KW-0813">Transport</keyword>
<dbReference type="InterPro" id="IPR007274">
    <property type="entry name" value="Cop_transporter"/>
</dbReference>
<dbReference type="GO" id="GO:0016020">
    <property type="term" value="C:membrane"/>
    <property type="evidence" value="ECO:0007669"/>
    <property type="project" value="UniProtKB-SubCell"/>
</dbReference>
<feature type="transmembrane region" description="Helical" evidence="4">
    <location>
        <begin position="60"/>
        <end position="79"/>
    </location>
</feature>
<evidence type="ECO:0000256" key="4">
    <source>
        <dbReference type="RuleBase" id="RU367022"/>
    </source>
</evidence>
<reference evidence="5" key="1">
    <citation type="submission" date="2014-02" db="EMBL/GenBank/DDBJ databases">
        <authorList>
            <person name="Genoscope - CEA"/>
        </authorList>
    </citation>
    <scope>NUCLEOTIDE SEQUENCE</scope>
    <source>
        <strain evidence="5">LS3</strain>
    </source>
</reference>
<dbReference type="PhylomeDB" id="A0A060T4V9"/>
<dbReference type="PANTHER" id="PTHR12483:SF115">
    <property type="entry name" value="COPPER TRANSPORT PROTEIN"/>
    <property type="match status" value="1"/>
</dbReference>
<keyword evidence="4" id="KW-0186">Copper</keyword>
<dbReference type="GO" id="GO:0005375">
    <property type="term" value="F:copper ion transmembrane transporter activity"/>
    <property type="evidence" value="ECO:0007669"/>
    <property type="project" value="UniProtKB-UniRule"/>
</dbReference>
<feature type="transmembrane region" description="Helical" evidence="4">
    <location>
        <begin position="141"/>
        <end position="157"/>
    </location>
</feature>
<proteinExistence type="inferred from homology"/>
<evidence type="ECO:0000256" key="3">
    <source>
        <dbReference type="ARBA" id="ARBA00023136"/>
    </source>
</evidence>
<sequence>MEDTSHWAHMGQMDHGNMDHGHMGHGDMDMPSQCKMNMIFTWDTTDLCVVFKWWHIRTTVGLWISLIAIVALGAGYEYLRCYTRQYLAKTANANGSSDGASLLTTGTERNERGRVQRGLLYALQVAYSFFLMLVFMTYNGWAMLAVTAGAFLGYYIWGEDQSAVRSMSCH</sequence>
<accession>A0A060T4V9</accession>
<evidence type="ECO:0000256" key="1">
    <source>
        <dbReference type="ARBA" id="ARBA00022692"/>
    </source>
</evidence>
<evidence type="ECO:0000256" key="2">
    <source>
        <dbReference type="ARBA" id="ARBA00022989"/>
    </source>
</evidence>
<organism evidence="5">
    <name type="scientific">Blastobotrys adeninivorans</name>
    <name type="common">Yeast</name>
    <name type="synonym">Arxula adeninivorans</name>
    <dbReference type="NCBI Taxonomy" id="409370"/>
    <lineage>
        <taxon>Eukaryota</taxon>
        <taxon>Fungi</taxon>
        <taxon>Dikarya</taxon>
        <taxon>Ascomycota</taxon>
        <taxon>Saccharomycotina</taxon>
        <taxon>Dipodascomycetes</taxon>
        <taxon>Dipodascales</taxon>
        <taxon>Trichomonascaceae</taxon>
        <taxon>Blastobotrys</taxon>
    </lineage>
</organism>
<evidence type="ECO:0000313" key="5">
    <source>
        <dbReference type="EMBL" id="CDP35844.1"/>
    </source>
</evidence>
<keyword evidence="4" id="KW-0187">Copper transport</keyword>
<keyword evidence="1 4" id="KW-0812">Transmembrane</keyword>
<name>A0A060T4V9_BLAAD</name>
<dbReference type="EMBL" id="HG937693">
    <property type="protein sequence ID" value="CDP35844.1"/>
    <property type="molecule type" value="Genomic_DNA"/>
</dbReference>
<feature type="transmembrane region" description="Helical" evidence="4">
    <location>
        <begin position="118"/>
        <end position="135"/>
    </location>
</feature>
<dbReference type="Pfam" id="PF04145">
    <property type="entry name" value="Ctr"/>
    <property type="match status" value="1"/>
</dbReference>
<keyword evidence="2 4" id="KW-1133">Transmembrane helix</keyword>
<comment type="similarity">
    <text evidence="4">Belongs to the copper transporter (Ctr) (TC 1.A.56) family. SLC31A subfamily.</text>
</comment>
<dbReference type="PANTHER" id="PTHR12483">
    <property type="entry name" value="SOLUTE CARRIER FAMILY 31 COPPER TRANSPORTERS"/>
    <property type="match status" value="1"/>
</dbReference>
<reference evidence="5" key="2">
    <citation type="submission" date="2014-06" db="EMBL/GenBank/DDBJ databases">
        <title>The complete genome of Blastobotrys (Arxula) adeninivorans LS3 - a yeast of biotechnological interest.</title>
        <authorList>
            <person name="Kunze G."/>
            <person name="Gaillardin C."/>
            <person name="Czernicka M."/>
            <person name="Durrens P."/>
            <person name="Martin T."/>
            <person name="Boer E."/>
            <person name="Gabaldon T."/>
            <person name="Cruz J."/>
            <person name="Talla E."/>
            <person name="Marck C."/>
            <person name="Goffeau A."/>
            <person name="Barbe V."/>
            <person name="Baret P."/>
            <person name="Baronian K."/>
            <person name="Beier S."/>
            <person name="Bleykasten C."/>
            <person name="Bode R."/>
            <person name="Casaregola S."/>
            <person name="Despons L."/>
            <person name="Fairhead C."/>
            <person name="Giersberg M."/>
            <person name="Gierski P."/>
            <person name="Hahnel U."/>
            <person name="Hartmann A."/>
            <person name="Jankowska D."/>
            <person name="Jubin C."/>
            <person name="Jung P."/>
            <person name="Lafontaine I."/>
            <person name="Leh-Louis V."/>
            <person name="Lemaire M."/>
            <person name="Marcet-Houben M."/>
            <person name="Mascher M."/>
            <person name="Morel G."/>
            <person name="Richard G.-F."/>
            <person name="Riechen J."/>
            <person name="Sacerdot C."/>
            <person name="Sarkar A."/>
            <person name="Savel G."/>
            <person name="Schacherer J."/>
            <person name="Sherman D."/>
            <person name="Straub M.-L."/>
            <person name="Stein N."/>
            <person name="Thierry A."/>
            <person name="Trautwein-Schult A."/>
            <person name="Westhof E."/>
            <person name="Worch S."/>
            <person name="Dujon B."/>
            <person name="Souciet J.-L."/>
            <person name="Wincker P."/>
            <person name="Scholz U."/>
            <person name="Neuveglise N."/>
        </authorList>
    </citation>
    <scope>NUCLEOTIDE SEQUENCE</scope>
    <source>
        <strain evidence="5">LS3</strain>
    </source>
</reference>
<dbReference type="AlphaFoldDB" id="A0A060T4V9"/>